<sequence>MAVLCPIALLLPTRGGGRAKSTLQNAVLGGGAFWGFNQLAHEYTGKSIVSRSNERWARIFGSSGDGNGNGNENENEAAAGVGGHVYGLPTEQAQRNRLLMEAERKRRAEAEGREYVPREERDRRRSVWVRLWMGGEKEGWKERRLEEERKALERGEGYGELIMRQVREVWKGEGEGDRKEEGPDRKKD</sequence>
<gene>
    <name evidence="2" type="ORF">MFIFM68171_04301</name>
</gene>
<keyword evidence="3" id="KW-1185">Reference proteome</keyword>
<evidence type="ECO:0000313" key="2">
    <source>
        <dbReference type="EMBL" id="GAB1314091.1"/>
    </source>
</evidence>
<reference evidence="2 3" key="1">
    <citation type="submission" date="2024-09" db="EMBL/GenBank/DDBJ databases">
        <title>Itraconazole resistance in Madurella fahalii resulting from another homologue of gene encoding cytochrome P450 14-alpha sterol demethylase (CYP51).</title>
        <authorList>
            <person name="Yoshioka I."/>
            <person name="Fahal A.H."/>
            <person name="Kaneko S."/>
            <person name="Yaguchi T."/>
        </authorList>
    </citation>
    <scope>NUCLEOTIDE SEQUENCE [LARGE SCALE GENOMIC DNA]</scope>
    <source>
        <strain evidence="2 3">IFM 68171</strain>
    </source>
</reference>
<proteinExistence type="predicted"/>
<evidence type="ECO:0000256" key="1">
    <source>
        <dbReference type="SAM" id="MobiDB-lite"/>
    </source>
</evidence>
<organism evidence="2 3">
    <name type="scientific">Madurella fahalii</name>
    <dbReference type="NCBI Taxonomy" id="1157608"/>
    <lineage>
        <taxon>Eukaryota</taxon>
        <taxon>Fungi</taxon>
        <taxon>Dikarya</taxon>
        <taxon>Ascomycota</taxon>
        <taxon>Pezizomycotina</taxon>
        <taxon>Sordariomycetes</taxon>
        <taxon>Sordariomycetidae</taxon>
        <taxon>Sordariales</taxon>
        <taxon>Sordariales incertae sedis</taxon>
        <taxon>Madurella</taxon>
    </lineage>
</organism>
<accession>A0ABQ0G8N4</accession>
<dbReference type="Proteomes" id="UP001628179">
    <property type="component" value="Unassembled WGS sequence"/>
</dbReference>
<comment type="caution">
    <text evidence="2">The sequence shown here is derived from an EMBL/GenBank/DDBJ whole genome shotgun (WGS) entry which is preliminary data.</text>
</comment>
<dbReference type="EMBL" id="BAAFSV010000002">
    <property type="protein sequence ID" value="GAB1314091.1"/>
    <property type="molecule type" value="Genomic_DNA"/>
</dbReference>
<protein>
    <submittedName>
        <fullName evidence="2">Rhomboid family membrane protein</fullName>
    </submittedName>
</protein>
<evidence type="ECO:0000313" key="3">
    <source>
        <dbReference type="Proteomes" id="UP001628179"/>
    </source>
</evidence>
<dbReference type="GeneID" id="98175044"/>
<feature type="region of interest" description="Disordered" evidence="1">
    <location>
        <begin position="169"/>
        <end position="188"/>
    </location>
</feature>
<dbReference type="RefSeq" id="XP_070915822.1">
    <property type="nucleotide sequence ID" value="XM_071059721.1"/>
</dbReference>
<name>A0ABQ0G8N4_9PEZI</name>